<gene>
    <name evidence="2" type="ORF">GCK72_025034</name>
</gene>
<dbReference type="RefSeq" id="XP_003101159.2">
    <property type="nucleotide sequence ID" value="XM_003101111.2"/>
</dbReference>
<organism evidence="2 3">
    <name type="scientific">Caenorhabditis remanei</name>
    <name type="common">Caenorhabditis vulgaris</name>
    <dbReference type="NCBI Taxonomy" id="31234"/>
    <lineage>
        <taxon>Eukaryota</taxon>
        <taxon>Metazoa</taxon>
        <taxon>Ecdysozoa</taxon>
        <taxon>Nematoda</taxon>
        <taxon>Chromadorea</taxon>
        <taxon>Rhabditida</taxon>
        <taxon>Rhabditina</taxon>
        <taxon>Rhabditomorpha</taxon>
        <taxon>Rhabditoidea</taxon>
        <taxon>Rhabditidae</taxon>
        <taxon>Peloderinae</taxon>
        <taxon>Caenorhabditis</taxon>
    </lineage>
</organism>
<protein>
    <submittedName>
        <fullName evidence="2">Uncharacterized protein</fullName>
    </submittedName>
</protein>
<accession>A0A6A5G0U2</accession>
<proteinExistence type="predicted"/>
<reference evidence="2 3" key="1">
    <citation type="submission" date="2019-12" db="EMBL/GenBank/DDBJ databases">
        <title>Chromosome-level assembly of the Caenorhabditis remanei genome.</title>
        <authorList>
            <person name="Teterina A.A."/>
            <person name="Willis J.H."/>
            <person name="Phillips P.C."/>
        </authorList>
    </citation>
    <scope>NUCLEOTIDE SEQUENCE [LARGE SCALE GENOMIC DNA]</scope>
    <source>
        <strain evidence="2 3">PX506</strain>
        <tissue evidence="2">Whole organism</tissue>
    </source>
</reference>
<evidence type="ECO:0000313" key="2">
    <source>
        <dbReference type="EMBL" id="KAF1748567.1"/>
    </source>
</evidence>
<sequence>MKFFISKSSSTSSNPLMLKITSDYLCHYKETMQNMKERTMNASDIHLKTSETIYQITVEVASRAIHILEKVMRRGGCEYKMLSNSPHPINMKFFSSKIPTSLLSCSSTKHITPEDIRHYKEIMQNMKGQKMNASAMHLITNETIYHVTVEVATRAIHTLKKVIGRGVCEYKMGSKTDRLIASYNQIQEEYKEMLVKMEIKMKPSKAEYVIECWLKKDAAEKAAQEHKDRRRMRKESRKAAVEKSLVNYSDGDSRSETESDDSKSMPELETTEYIPGCRVLTEIIV</sequence>
<dbReference type="EMBL" id="WUAV01000006">
    <property type="protein sequence ID" value="KAF1748567.1"/>
    <property type="molecule type" value="Genomic_DNA"/>
</dbReference>
<dbReference type="AlphaFoldDB" id="A0A6A5G0U2"/>
<evidence type="ECO:0000256" key="1">
    <source>
        <dbReference type="SAM" id="MobiDB-lite"/>
    </source>
</evidence>
<dbReference type="KEGG" id="crq:GCK72_025034"/>
<dbReference type="Proteomes" id="UP000483820">
    <property type="component" value="Chromosome X"/>
</dbReference>
<name>A0A6A5G0U2_CAERE</name>
<evidence type="ECO:0000313" key="3">
    <source>
        <dbReference type="Proteomes" id="UP000483820"/>
    </source>
</evidence>
<feature type="compositionally biased region" description="Basic and acidic residues" evidence="1">
    <location>
        <begin position="251"/>
        <end position="266"/>
    </location>
</feature>
<dbReference type="CTD" id="9798926"/>
<feature type="region of interest" description="Disordered" evidence="1">
    <location>
        <begin position="223"/>
        <end position="270"/>
    </location>
</feature>
<comment type="caution">
    <text evidence="2">The sequence shown here is derived from an EMBL/GenBank/DDBJ whole genome shotgun (WGS) entry which is preliminary data.</text>
</comment>
<dbReference type="GeneID" id="9798926"/>